<accession>A0A286E953</accession>
<sequence length="155" mass="17570">MNKATTLLFSFYRAAMTSSPFLFTTKGTWTSLESDPVFDRPGVDPHDDCDKVVKEAGYSPWTSYPRRDLAPMWLEIWVDDRLEPQLPKYRIEVSGPDTYDVVYAESTPALMELLSRWAPAIQSAAVTDLIASLNEHKPLQSSFVALLRRALGEQR</sequence>
<evidence type="ECO:0000313" key="1">
    <source>
        <dbReference type="EMBL" id="SOD67410.1"/>
    </source>
</evidence>
<keyword evidence="2" id="KW-1185">Reference proteome</keyword>
<proteinExistence type="predicted"/>
<dbReference type="Proteomes" id="UP000219072">
    <property type="component" value="Unassembled WGS sequence"/>
</dbReference>
<gene>
    <name evidence="1" type="ORF">SAMN06297387_1318</name>
</gene>
<protein>
    <submittedName>
        <fullName evidence="1">Uncharacterized protein</fullName>
    </submittedName>
</protein>
<reference evidence="1 2" key="1">
    <citation type="submission" date="2017-09" db="EMBL/GenBank/DDBJ databases">
        <authorList>
            <person name="Ehlers B."/>
            <person name="Leendertz F.H."/>
        </authorList>
    </citation>
    <scope>NUCLEOTIDE SEQUENCE [LARGE SCALE GENOMIC DNA]</scope>
    <source>
        <strain evidence="1 2">CGMCC 4.7095</strain>
    </source>
</reference>
<dbReference type="EMBL" id="OCNE01000031">
    <property type="protein sequence ID" value="SOD67410.1"/>
    <property type="molecule type" value="Genomic_DNA"/>
</dbReference>
<organism evidence="1 2">
    <name type="scientific">Streptomyces zhaozhouensis</name>
    <dbReference type="NCBI Taxonomy" id="1300267"/>
    <lineage>
        <taxon>Bacteria</taxon>
        <taxon>Bacillati</taxon>
        <taxon>Actinomycetota</taxon>
        <taxon>Actinomycetes</taxon>
        <taxon>Kitasatosporales</taxon>
        <taxon>Streptomycetaceae</taxon>
        <taxon>Streptomyces</taxon>
    </lineage>
</organism>
<name>A0A286E953_9ACTN</name>
<evidence type="ECO:0000313" key="2">
    <source>
        <dbReference type="Proteomes" id="UP000219072"/>
    </source>
</evidence>
<dbReference type="RefSeq" id="WP_097234002.1">
    <property type="nucleotide sequence ID" value="NZ_OCNE01000031.1"/>
</dbReference>
<dbReference type="AlphaFoldDB" id="A0A286E953"/>
<dbReference type="OrthoDB" id="3699819at2"/>